<organism evidence="1 2">
    <name type="scientific">Candidatus Eisenbergiella intestinigallinarum</name>
    <dbReference type="NCBI Taxonomy" id="2838549"/>
    <lineage>
        <taxon>Bacteria</taxon>
        <taxon>Bacillati</taxon>
        <taxon>Bacillota</taxon>
        <taxon>Clostridia</taxon>
        <taxon>Lachnospirales</taxon>
        <taxon>Lachnospiraceae</taxon>
        <taxon>Eisenbergiella</taxon>
    </lineage>
</organism>
<comment type="caution">
    <text evidence="1">The sequence shown here is derived from an EMBL/GenBank/DDBJ whole genome shotgun (WGS) entry which is preliminary data.</text>
</comment>
<proteinExistence type="predicted"/>
<dbReference type="AlphaFoldDB" id="A0A9D2QKS0"/>
<dbReference type="GO" id="GO:0016740">
    <property type="term" value="F:transferase activity"/>
    <property type="evidence" value="ECO:0007669"/>
    <property type="project" value="UniProtKB-KW"/>
</dbReference>
<dbReference type="InterPro" id="IPR014942">
    <property type="entry name" value="AbiEii"/>
</dbReference>
<protein>
    <submittedName>
        <fullName evidence="1">Nucleotidyl transferase AbiEii/AbiGii toxin family protein</fullName>
    </submittedName>
</protein>
<name>A0A9D2QKS0_9FIRM</name>
<keyword evidence="1" id="KW-0808">Transferase</keyword>
<dbReference type="Pfam" id="PF08843">
    <property type="entry name" value="AbiEii"/>
    <property type="match status" value="1"/>
</dbReference>
<sequence>MEDRYLSLWTYNLETLLAEKLETIMSRGTANTRMRDFYDIHILLSQKQPDETTFRAAFQATSRKRNAEGKIPDLEKILNAVKKSEAMDRSWENYKNSSYFVENLSWTQVMESVLQLAEKIV</sequence>
<reference evidence="1" key="1">
    <citation type="journal article" date="2021" name="PeerJ">
        <title>Extensive microbial diversity within the chicken gut microbiome revealed by metagenomics and culture.</title>
        <authorList>
            <person name="Gilroy R."/>
            <person name="Ravi A."/>
            <person name="Getino M."/>
            <person name="Pursley I."/>
            <person name="Horton D.L."/>
            <person name="Alikhan N.F."/>
            <person name="Baker D."/>
            <person name="Gharbi K."/>
            <person name="Hall N."/>
            <person name="Watson M."/>
            <person name="Adriaenssens E.M."/>
            <person name="Foster-Nyarko E."/>
            <person name="Jarju S."/>
            <person name="Secka A."/>
            <person name="Antonio M."/>
            <person name="Oren A."/>
            <person name="Chaudhuri R.R."/>
            <person name="La Ragione R."/>
            <person name="Hildebrand F."/>
            <person name="Pallen M.J."/>
        </authorList>
    </citation>
    <scope>NUCLEOTIDE SEQUENCE</scope>
    <source>
        <strain evidence="1">ChiBcec1-1630</strain>
    </source>
</reference>
<dbReference type="EMBL" id="DWVS01000192">
    <property type="protein sequence ID" value="HJC87863.1"/>
    <property type="molecule type" value="Genomic_DNA"/>
</dbReference>
<evidence type="ECO:0000313" key="1">
    <source>
        <dbReference type="EMBL" id="HJC87863.1"/>
    </source>
</evidence>
<evidence type="ECO:0000313" key="2">
    <source>
        <dbReference type="Proteomes" id="UP000823922"/>
    </source>
</evidence>
<dbReference type="Proteomes" id="UP000823922">
    <property type="component" value="Unassembled WGS sequence"/>
</dbReference>
<gene>
    <name evidence="1" type="ORF">H9926_07605</name>
</gene>
<accession>A0A9D2QKS0</accession>
<reference evidence="1" key="2">
    <citation type="submission" date="2021-04" db="EMBL/GenBank/DDBJ databases">
        <authorList>
            <person name="Gilroy R."/>
        </authorList>
    </citation>
    <scope>NUCLEOTIDE SEQUENCE</scope>
    <source>
        <strain evidence="1">ChiBcec1-1630</strain>
    </source>
</reference>